<feature type="binding site" evidence="7">
    <location>
        <position position="119"/>
    </location>
    <ligand>
        <name>Zn(2+)</name>
        <dbReference type="ChEBI" id="CHEBI:29105"/>
        <label>1</label>
    </ligand>
</feature>
<comment type="subunit">
    <text evidence="7">Monomer.</text>
</comment>
<dbReference type="InterPro" id="IPR017782">
    <property type="entry name" value="Hydroxyacylglutathione_Hdrlase"/>
</dbReference>
<dbReference type="InterPro" id="IPR035680">
    <property type="entry name" value="Clx_II_MBL"/>
</dbReference>
<comment type="function">
    <text evidence="7">Thiolesterase that catalyzes the hydrolysis of S-D-lactoyl-glutathione to form glutathione and D-lactic acid.</text>
</comment>
<gene>
    <name evidence="7 9" type="primary">gloB</name>
    <name evidence="9" type="ORF">GCM10009098_22960</name>
</gene>
<dbReference type="GO" id="GO:0016787">
    <property type="term" value="F:hydrolase activity"/>
    <property type="evidence" value="ECO:0007669"/>
    <property type="project" value="UniProtKB-KW"/>
</dbReference>
<evidence type="ECO:0000256" key="7">
    <source>
        <dbReference type="HAMAP-Rule" id="MF_01374"/>
    </source>
</evidence>
<keyword evidence="10" id="KW-1185">Reference proteome</keyword>
<evidence type="ECO:0000259" key="8">
    <source>
        <dbReference type="SMART" id="SM00849"/>
    </source>
</evidence>
<feature type="binding site" evidence="7">
    <location>
        <position position="63"/>
    </location>
    <ligand>
        <name>Zn(2+)</name>
        <dbReference type="ChEBI" id="CHEBI:29105"/>
        <label>2</label>
    </ligand>
</feature>
<dbReference type="InterPro" id="IPR036866">
    <property type="entry name" value="RibonucZ/Hydroxyglut_hydro"/>
</dbReference>
<comment type="pathway">
    <text evidence="2 7">Secondary metabolite metabolism; methylglyoxal degradation; (R)-lactate from methylglyoxal: step 2/2.</text>
</comment>
<keyword evidence="6 7" id="KW-0862">Zinc</keyword>
<feature type="domain" description="Metallo-beta-lactamase" evidence="8">
    <location>
        <begin position="15"/>
        <end position="174"/>
    </location>
</feature>
<protein>
    <recommendedName>
        <fullName evidence="7">Hydroxyacylglutathione hydrolase</fullName>
        <ecNumber evidence="7">3.1.2.6</ecNumber>
    </recommendedName>
    <alternativeName>
        <fullName evidence="7">Glyoxalase II</fullName>
        <shortName evidence="7">Glx II</shortName>
    </alternativeName>
</protein>
<evidence type="ECO:0000256" key="1">
    <source>
        <dbReference type="ARBA" id="ARBA00001623"/>
    </source>
</evidence>
<feature type="binding site" evidence="7">
    <location>
        <position position="58"/>
    </location>
    <ligand>
        <name>Zn(2+)</name>
        <dbReference type="ChEBI" id="CHEBI:29105"/>
        <label>1</label>
    </ligand>
</feature>
<feature type="binding site" evidence="7">
    <location>
        <position position="60"/>
    </location>
    <ligand>
        <name>Zn(2+)</name>
        <dbReference type="ChEBI" id="CHEBI:29105"/>
        <label>1</label>
    </ligand>
</feature>
<keyword evidence="5 7" id="KW-0378">Hydrolase</keyword>
<dbReference type="Proteomes" id="UP001501169">
    <property type="component" value="Unassembled WGS sequence"/>
</dbReference>
<dbReference type="Pfam" id="PF16123">
    <property type="entry name" value="HAGH_C"/>
    <property type="match status" value="1"/>
</dbReference>
<feature type="binding site" evidence="7">
    <location>
        <position position="136"/>
    </location>
    <ligand>
        <name>Zn(2+)</name>
        <dbReference type="ChEBI" id="CHEBI:29105"/>
        <label>2</label>
    </ligand>
</feature>
<sequence length="258" mass="28764">MITMFQITPIPAFEDNYIWALCQPQNKHCLIVDPGESDNVLQYLAKHQLQLDTILITHHHADHTGGIMVLKQHYPDVRVIGPAAEQHRIPGLTQTVKDGDRIILAAFDLTFEVIAVPGHTLGHVAYYSAPVLFCGDTLFSAGCGRLFEGTPEQMWHSLNKLSALADDTQVYCTHEYTIANLKFALSAEPTNTALVEYAGHCARLRKKNAPTLPSMLKTEKLVNPFLRCDNKVLQRSWQQDSALGLFTALRAAKDQFKG</sequence>
<dbReference type="InterPro" id="IPR050110">
    <property type="entry name" value="Glyoxalase_II_hydrolase"/>
</dbReference>
<dbReference type="InterPro" id="IPR032282">
    <property type="entry name" value="HAGH_C"/>
</dbReference>
<feature type="binding site" evidence="7">
    <location>
        <position position="136"/>
    </location>
    <ligand>
        <name>Zn(2+)</name>
        <dbReference type="ChEBI" id="CHEBI:29105"/>
        <label>1</label>
    </ligand>
</feature>
<feature type="binding site" evidence="7">
    <location>
        <position position="62"/>
    </location>
    <ligand>
        <name>Zn(2+)</name>
        <dbReference type="ChEBI" id="CHEBI:29105"/>
        <label>2</label>
    </ligand>
</feature>
<evidence type="ECO:0000313" key="9">
    <source>
        <dbReference type="EMBL" id="GAA0554542.1"/>
    </source>
</evidence>
<evidence type="ECO:0000313" key="10">
    <source>
        <dbReference type="Proteomes" id="UP001501169"/>
    </source>
</evidence>
<dbReference type="SUPFAM" id="SSF56281">
    <property type="entry name" value="Metallo-hydrolase/oxidoreductase"/>
    <property type="match status" value="1"/>
</dbReference>
<comment type="cofactor">
    <cofactor evidence="7">
        <name>Zn(2+)</name>
        <dbReference type="ChEBI" id="CHEBI:29105"/>
    </cofactor>
    <text evidence="7">Binds 2 Zn(2+) ions per subunit.</text>
</comment>
<comment type="catalytic activity">
    <reaction evidence="1 7">
        <text>an S-(2-hydroxyacyl)glutathione + H2O = a 2-hydroxy carboxylate + glutathione + H(+)</text>
        <dbReference type="Rhea" id="RHEA:21864"/>
        <dbReference type="ChEBI" id="CHEBI:15377"/>
        <dbReference type="ChEBI" id="CHEBI:15378"/>
        <dbReference type="ChEBI" id="CHEBI:57925"/>
        <dbReference type="ChEBI" id="CHEBI:58896"/>
        <dbReference type="ChEBI" id="CHEBI:71261"/>
        <dbReference type="EC" id="3.1.2.6"/>
    </reaction>
</comment>
<dbReference type="RefSeq" id="WP_226766974.1">
    <property type="nucleotide sequence ID" value="NZ_BAAAEO010000003.1"/>
</dbReference>
<dbReference type="Pfam" id="PF00753">
    <property type="entry name" value="Lactamase_B"/>
    <property type="match status" value="1"/>
</dbReference>
<dbReference type="Gene3D" id="3.60.15.10">
    <property type="entry name" value="Ribonuclease Z/Hydroxyacylglutathione hydrolase-like"/>
    <property type="match status" value="1"/>
</dbReference>
<evidence type="ECO:0000256" key="5">
    <source>
        <dbReference type="ARBA" id="ARBA00022801"/>
    </source>
</evidence>
<dbReference type="HAMAP" id="MF_01374">
    <property type="entry name" value="Glyoxalase_2"/>
    <property type="match status" value="1"/>
</dbReference>
<dbReference type="SMART" id="SM00849">
    <property type="entry name" value="Lactamase_B"/>
    <property type="match status" value="1"/>
</dbReference>
<reference evidence="9 10" key="1">
    <citation type="journal article" date="2019" name="Int. J. Syst. Evol. Microbiol.">
        <title>The Global Catalogue of Microorganisms (GCM) 10K type strain sequencing project: providing services to taxonomists for standard genome sequencing and annotation.</title>
        <authorList>
            <consortium name="The Broad Institute Genomics Platform"/>
            <consortium name="The Broad Institute Genome Sequencing Center for Infectious Disease"/>
            <person name="Wu L."/>
            <person name="Ma J."/>
        </authorList>
    </citation>
    <scope>NUCLEOTIDE SEQUENCE [LARGE SCALE GENOMIC DNA]</scope>
    <source>
        <strain evidence="9 10">JCM 14331</strain>
    </source>
</reference>
<evidence type="ECO:0000256" key="4">
    <source>
        <dbReference type="ARBA" id="ARBA00022723"/>
    </source>
</evidence>
<dbReference type="PANTHER" id="PTHR43705:SF1">
    <property type="entry name" value="HYDROXYACYLGLUTATHIONE HYDROLASE GLOB"/>
    <property type="match status" value="1"/>
</dbReference>
<name>A0ABN1DX32_9GAMM</name>
<organism evidence="9 10">
    <name type="scientific">Rheinheimera aquimaris</name>
    <dbReference type="NCBI Taxonomy" id="412437"/>
    <lineage>
        <taxon>Bacteria</taxon>
        <taxon>Pseudomonadati</taxon>
        <taxon>Pseudomonadota</taxon>
        <taxon>Gammaproteobacteria</taxon>
        <taxon>Chromatiales</taxon>
        <taxon>Chromatiaceae</taxon>
        <taxon>Rheinheimera</taxon>
    </lineage>
</organism>
<comment type="caution">
    <text evidence="9">The sequence shown here is derived from an EMBL/GenBank/DDBJ whole genome shotgun (WGS) entry which is preliminary data.</text>
</comment>
<evidence type="ECO:0000256" key="3">
    <source>
        <dbReference type="ARBA" id="ARBA00006759"/>
    </source>
</evidence>
<keyword evidence="4 7" id="KW-0479">Metal-binding</keyword>
<evidence type="ECO:0000256" key="6">
    <source>
        <dbReference type="ARBA" id="ARBA00022833"/>
    </source>
</evidence>
<dbReference type="EMBL" id="BAAAEO010000003">
    <property type="protein sequence ID" value="GAA0554542.1"/>
    <property type="molecule type" value="Genomic_DNA"/>
</dbReference>
<accession>A0ABN1DX32</accession>
<comment type="similarity">
    <text evidence="3 7">Belongs to the metallo-beta-lactamase superfamily. Glyoxalase II family.</text>
</comment>
<proteinExistence type="inferred from homology"/>
<dbReference type="InterPro" id="IPR001279">
    <property type="entry name" value="Metallo-B-lactamas"/>
</dbReference>
<feature type="binding site" evidence="7">
    <location>
        <position position="174"/>
    </location>
    <ligand>
        <name>Zn(2+)</name>
        <dbReference type="ChEBI" id="CHEBI:29105"/>
        <label>2</label>
    </ligand>
</feature>
<dbReference type="CDD" id="cd07723">
    <property type="entry name" value="hydroxyacylglutathione_hydrolase_MBL-fold"/>
    <property type="match status" value="1"/>
</dbReference>
<dbReference type="NCBIfam" id="TIGR03413">
    <property type="entry name" value="GSH_gloB"/>
    <property type="match status" value="1"/>
</dbReference>
<dbReference type="EC" id="3.1.2.6" evidence="7"/>
<evidence type="ECO:0000256" key="2">
    <source>
        <dbReference type="ARBA" id="ARBA00004963"/>
    </source>
</evidence>
<dbReference type="PIRSF" id="PIRSF005457">
    <property type="entry name" value="Glx"/>
    <property type="match status" value="1"/>
</dbReference>
<dbReference type="PANTHER" id="PTHR43705">
    <property type="entry name" value="HYDROXYACYLGLUTATHIONE HYDROLASE"/>
    <property type="match status" value="1"/>
</dbReference>